<feature type="non-terminal residue" evidence="2">
    <location>
        <position position="1"/>
    </location>
</feature>
<reference evidence="2" key="1">
    <citation type="submission" date="2018-05" db="EMBL/GenBank/DDBJ databases">
        <authorList>
            <person name="Lanie J.A."/>
            <person name="Ng W.-L."/>
            <person name="Kazmierczak K.M."/>
            <person name="Andrzejewski T.M."/>
            <person name="Davidsen T.M."/>
            <person name="Wayne K.J."/>
            <person name="Tettelin H."/>
            <person name="Glass J.I."/>
            <person name="Rusch D."/>
            <person name="Podicherti R."/>
            <person name="Tsui H.-C.T."/>
            <person name="Winkler M.E."/>
        </authorList>
    </citation>
    <scope>NUCLEOTIDE SEQUENCE</scope>
</reference>
<feature type="domain" description="AMP-dependent synthetase/ligase" evidence="1">
    <location>
        <begin position="20"/>
        <end position="267"/>
    </location>
</feature>
<evidence type="ECO:0000313" key="2">
    <source>
        <dbReference type="EMBL" id="SVD69763.1"/>
    </source>
</evidence>
<sequence length="271" mass="29140">IEVNPLSHLNLPQSTYHAIKDAATTYPNRIAFKKLLTGSAEEQPQILLYRDLIAKIHQTANLLHELNVGKDDAVTLLLPIIPETSICLWAAAANGIANPVNSFLETDHLVAIMRSGKAKVVIGCHPSIESTSWPRVQAIREQIPDLITIQLGGDGKNLDPGVIHFETAISMQPDDHLVSGREPQGHDTCAYLHTGGTTGAPKLARHHHQAQLLQCAGLDFLLGPQDPSIGLLGIPMFHVGGAIVSSLYALSRGGTIITLHPNGLRDPVAVR</sequence>
<name>A0A382XFK3_9ZZZZ</name>
<dbReference type="PROSITE" id="PS00455">
    <property type="entry name" value="AMP_BINDING"/>
    <property type="match status" value="1"/>
</dbReference>
<organism evidence="2">
    <name type="scientific">marine metagenome</name>
    <dbReference type="NCBI Taxonomy" id="408172"/>
    <lineage>
        <taxon>unclassified sequences</taxon>
        <taxon>metagenomes</taxon>
        <taxon>ecological metagenomes</taxon>
    </lineage>
</organism>
<proteinExistence type="predicted"/>
<dbReference type="InterPro" id="IPR000873">
    <property type="entry name" value="AMP-dep_synth/lig_dom"/>
</dbReference>
<dbReference type="AlphaFoldDB" id="A0A382XFK3"/>
<dbReference type="InterPro" id="IPR042099">
    <property type="entry name" value="ANL_N_sf"/>
</dbReference>
<dbReference type="EMBL" id="UINC01167318">
    <property type="protein sequence ID" value="SVD69763.1"/>
    <property type="molecule type" value="Genomic_DNA"/>
</dbReference>
<protein>
    <recommendedName>
        <fullName evidence="1">AMP-dependent synthetase/ligase domain-containing protein</fullName>
    </recommendedName>
</protein>
<dbReference type="Gene3D" id="3.40.50.12780">
    <property type="entry name" value="N-terminal domain of ligase-like"/>
    <property type="match status" value="1"/>
</dbReference>
<dbReference type="InterPro" id="IPR020845">
    <property type="entry name" value="AMP-binding_CS"/>
</dbReference>
<feature type="non-terminal residue" evidence="2">
    <location>
        <position position="271"/>
    </location>
</feature>
<dbReference type="SUPFAM" id="SSF56801">
    <property type="entry name" value="Acetyl-CoA synthetase-like"/>
    <property type="match status" value="1"/>
</dbReference>
<gene>
    <name evidence="2" type="ORF">METZ01_LOCUS422617</name>
</gene>
<dbReference type="InterPro" id="IPR050237">
    <property type="entry name" value="ATP-dep_AMP-bd_enzyme"/>
</dbReference>
<dbReference type="Pfam" id="PF00501">
    <property type="entry name" value="AMP-binding"/>
    <property type="match status" value="1"/>
</dbReference>
<dbReference type="PANTHER" id="PTHR43767">
    <property type="entry name" value="LONG-CHAIN-FATTY-ACID--COA LIGASE"/>
    <property type="match status" value="1"/>
</dbReference>
<dbReference type="PANTHER" id="PTHR43767:SF1">
    <property type="entry name" value="NONRIBOSOMAL PEPTIDE SYNTHASE PES1 (EUROFUNG)-RELATED"/>
    <property type="match status" value="1"/>
</dbReference>
<evidence type="ECO:0000259" key="1">
    <source>
        <dbReference type="Pfam" id="PF00501"/>
    </source>
</evidence>
<accession>A0A382XFK3</accession>